<name>A0A8J7HDI6_9FIRM</name>
<evidence type="ECO:0000259" key="2">
    <source>
        <dbReference type="SMART" id="SM00900"/>
    </source>
</evidence>
<proteinExistence type="predicted"/>
<keyword evidence="1" id="KW-0812">Transmembrane</keyword>
<evidence type="ECO:0000313" key="4">
    <source>
        <dbReference type="Proteomes" id="UP000623269"/>
    </source>
</evidence>
<feature type="domain" description="FMN-binding" evidence="2">
    <location>
        <begin position="62"/>
        <end position="133"/>
    </location>
</feature>
<dbReference type="Pfam" id="PF04205">
    <property type="entry name" value="FMN_bind"/>
    <property type="match status" value="1"/>
</dbReference>
<reference evidence="3" key="1">
    <citation type="submission" date="2020-12" db="EMBL/GenBank/DDBJ databases">
        <title>M. sibirica DSM 26468T genome.</title>
        <authorList>
            <person name="Thieme N."/>
            <person name="Rettenmaier R."/>
            <person name="Zverlov V."/>
            <person name="Liebl W."/>
        </authorList>
    </citation>
    <scope>NUCLEOTIDE SEQUENCE</scope>
    <source>
        <strain evidence="3">DSM 26468</strain>
    </source>
</reference>
<dbReference type="AlphaFoldDB" id="A0A8J7HDI6"/>
<evidence type="ECO:0000313" key="3">
    <source>
        <dbReference type="EMBL" id="MBH1942112.1"/>
    </source>
</evidence>
<gene>
    <name evidence="3" type="ORF">I5677_14515</name>
</gene>
<sequence>MEKNRKKGLLTAILILMVVIVVAAFVVLKLVQNKLNSFETVNSTDLDLTTVEDGTYTGSADGFIVKAEVEVTVKDHVITDINLLSHDSGKGQPAEVIVEEIVKQNSLEVDGVSGATHSSNIIKTAIYNALKNQ</sequence>
<dbReference type="Gene3D" id="3.90.1010.20">
    <property type="match status" value="1"/>
</dbReference>
<dbReference type="EMBL" id="JAEAGR010000017">
    <property type="protein sequence ID" value="MBH1942112.1"/>
    <property type="molecule type" value="Genomic_DNA"/>
</dbReference>
<organism evidence="3 4">
    <name type="scientific">Mobilitalea sibirica</name>
    <dbReference type="NCBI Taxonomy" id="1462919"/>
    <lineage>
        <taxon>Bacteria</taxon>
        <taxon>Bacillati</taxon>
        <taxon>Bacillota</taxon>
        <taxon>Clostridia</taxon>
        <taxon>Lachnospirales</taxon>
        <taxon>Lachnospiraceae</taxon>
        <taxon>Mobilitalea</taxon>
    </lineage>
</organism>
<dbReference type="SMART" id="SM00900">
    <property type="entry name" value="FMN_bind"/>
    <property type="match status" value="1"/>
</dbReference>
<feature type="transmembrane region" description="Helical" evidence="1">
    <location>
        <begin position="12"/>
        <end position="31"/>
    </location>
</feature>
<keyword evidence="1" id="KW-1133">Transmembrane helix</keyword>
<dbReference type="Proteomes" id="UP000623269">
    <property type="component" value="Unassembled WGS sequence"/>
</dbReference>
<keyword evidence="4" id="KW-1185">Reference proteome</keyword>
<keyword evidence="1" id="KW-0472">Membrane</keyword>
<evidence type="ECO:0000256" key="1">
    <source>
        <dbReference type="SAM" id="Phobius"/>
    </source>
</evidence>
<comment type="caution">
    <text evidence="3">The sequence shown here is derived from an EMBL/GenBank/DDBJ whole genome shotgun (WGS) entry which is preliminary data.</text>
</comment>
<accession>A0A8J7HDI6</accession>
<dbReference type="RefSeq" id="WP_197662358.1">
    <property type="nucleotide sequence ID" value="NZ_JAEAGR010000017.1"/>
</dbReference>
<dbReference type="GO" id="GO:0016020">
    <property type="term" value="C:membrane"/>
    <property type="evidence" value="ECO:0007669"/>
    <property type="project" value="InterPro"/>
</dbReference>
<dbReference type="InterPro" id="IPR007329">
    <property type="entry name" value="FMN-bd"/>
</dbReference>
<dbReference type="GO" id="GO:0010181">
    <property type="term" value="F:FMN binding"/>
    <property type="evidence" value="ECO:0007669"/>
    <property type="project" value="InterPro"/>
</dbReference>
<protein>
    <submittedName>
        <fullName evidence="3">FMN-binding protein</fullName>
    </submittedName>
</protein>